<dbReference type="PANTHER" id="PTHR43170">
    <property type="entry name" value="GMP REDUCTASE"/>
    <property type="match status" value="1"/>
</dbReference>
<evidence type="ECO:0000256" key="7">
    <source>
        <dbReference type="ARBA" id="ARBA00030699"/>
    </source>
</evidence>
<dbReference type="GO" id="GO:0046872">
    <property type="term" value="F:metal ion binding"/>
    <property type="evidence" value="ECO:0007669"/>
    <property type="project" value="UniProtKB-KW"/>
</dbReference>
<keyword evidence="3" id="KW-0479">Metal-binding</keyword>
<reference evidence="11" key="1">
    <citation type="journal article" date="2021" name="Proc. Natl. Acad. Sci. U.S.A.">
        <title>A Catalog of Tens of Thousands of Viruses from Human Metagenomes Reveals Hidden Associations with Chronic Diseases.</title>
        <authorList>
            <person name="Tisza M.J."/>
            <person name="Buck C.B."/>
        </authorList>
    </citation>
    <scope>NUCLEOTIDE SEQUENCE</scope>
    <source>
        <strain evidence="11">CtWb16</strain>
    </source>
</reference>
<accession>A0A8S5T067</accession>
<protein>
    <recommendedName>
        <fullName evidence="2">GMP reductase</fullName>
        <ecNumber evidence="1">1.7.1.7</ecNumber>
    </recommendedName>
    <alternativeName>
        <fullName evidence="7">Guanosine 5'-monophosphate oxidoreductase</fullName>
    </alternativeName>
</protein>
<evidence type="ECO:0000256" key="3">
    <source>
        <dbReference type="ARBA" id="ARBA00022723"/>
    </source>
</evidence>
<keyword evidence="6" id="KW-0560">Oxidoreductase</keyword>
<keyword evidence="5" id="KW-0630">Potassium</keyword>
<dbReference type="InterPro" id="IPR015875">
    <property type="entry name" value="IMP_DH/GMP_Rdtase_CS"/>
</dbReference>
<dbReference type="GO" id="GO:0009117">
    <property type="term" value="P:nucleotide metabolic process"/>
    <property type="evidence" value="ECO:0007669"/>
    <property type="project" value="InterPro"/>
</dbReference>
<dbReference type="SUPFAM" id="SSF51412">
    <property type="entry name" value="Inosine monophosphate dehydrogenase (IMPDH)"/>
    <property type="match status" value="1"/>
</dbReference>
<evidence type="ECO:0000256" key="5">
    <source>
        <dbReference type="ARBA" id="ARBA00022958"/>
    </source>
</evidence>
<dbReference type="GO" id="GO:1902560">
    <property type="term" value="C:GMP reductase complex"/>
    <property type="evidence" value="ECO:0007669"/>
    <property type="project" value="InterPro"/>
</dbReference>
<dbReference type="Gene3D" id="3.20.20.70">
    <property type="entry name" value="Aldolase class I"/>
    <property type="match status" value="1"/>
</dbReference>
<evidence type="ECO:0000313" key="11">
    <source>
        <dbReference type="EMBL" id="DAF56606.1"/>
    </source>
</evidence>
<dbReference type="EC" id="1.7.1.7" evidence="1"/>
<evidence type="ECO:0000256" key="8">
    <source>
        <dbReference type="ARBA" id="ARBA00037691"/>
    </source>
</evidence>
<comment type="catalytic activity">
    <reaction evidence="9">
        <text>IMP + NH4(+) + NADP(+) = GMP + NADPH + 2 H(+)</text>
        <dbReference type="Rhea" id="RHEA:17185"/>
        <dbReference type="ChEBI" id="CHEBI:15378"/>
        <dbReference type="ChEBI" id="CHEBI:28938"/>
        <dbReference type="ChEBI" id="CHEBI:57783"/>
        <dbReference type="ChEBI" id="CHEBI:58053"/>
        <dbReference type="ChEBI" id="CHEBI:58115"/>
        <dbReference type="ChEBI" id="CHEBI:58349"/>
        <dbReference type="EC" id="1.7.1.7"/>
    </reaction>
</comment>
<comment type="function">
    <text evidence="8">Catalyzes the irreversible NADPH-dependent deamination of GMP to IMP. It functions in the conversion of nucleobase, nucleoside and nucleotide derivatives of G to A nucleotides, and in maintaining the intracellular balance of A and G nucleotides.</text>
</comment>
<dbReference type="HAMAP" id="MF_00596">
    <property type="entry name" value="GMP_reduct_type1"/>
    <property type="match status" value="1"/>
</dbReference>
<dbReference type="InterPro" id="IPR001093">
    <property type="entry name" value="IMP_DH_GMPRt"/>
</dbReference>
<dbReference type="EMBL" id="BK032721">
    <property type="protein sequence ID" value="DAF56606.1"/>
    <property type="molecule type" value="Genomic_DNA"/>
</dbReference>
<dbReference type="PROSITE" id="PS00487">
    <property type="entry name" value="IMP_DH_GMP_RED"/>
    <property type="match status" value="1"/>
</dbReference>
<organism evidence="11">
    <name type="scientific">Myoviridae sp. ctWb16</name>
    <dbReference type="NCBI Taxonomy" id="2827690"/>
    <lineage>
        <taxon>Viruses</taxon>
        <taxon>Duplodnaviria</taxon>
        <taxon>Heunggongvirae</taxon>
        <taxon>Uroviricota</taxon>
        <taxon>Caudoviricetes</taxon>
    </lineage>
</organism>
<dbReference type="CDD" id="cd00381">
    <property type="entry name" value="IMPDH"/>
    <property type="match status" value="1"/>
</dbReference>
<dbReference type="PANTHER" id="PTHR43170:SF5">
    <property type="entry name" value="GMP REDUCTASE"/>
    <property type="match status" value="1"/>
</dbReference>
<dbReference type="Pfam" id="PF00478">
    <property type="entry name" value="IMPDH"/>
    <property type="match status" value="2"/>
</dbReference>
<keyword evidence="4" id="KW-0521">NADP</keyword>
<dbReference type="InterPro" id="IPR013785">
    <property type="entry name" value="Aldolase_TIM"/>
</dbReference>
<evidence type="ECO:0000259" key="10">
    <source>
        <dbReference type="Pfam" id="PF00478"/>
    </source>
</evidence>
<dbReference type="InterPro" id="IPR005993">
    <property type="entry name" value="GMPR"/>
</dbReference>
<evidence type="ECO:0000256" key="6">
    <source>
        <dbReference type="ARBA" id="ARBA00023002"/>
    </source>
</evidence>
<dbReference type="NCBIfam" id="NF003470">
    <property type="entry name" value="PRK05096.1"/>
    <property type="match status" value="1"/>
</dbReference>
<name>A0A8S5T067_9CAUD</name>
<dbReference type="InterPro" id="IPR050139">
    <property type="entry name" value="GMP_reductase"/>
</dbReference>
<dbReference type="SMART" id="SM01240">
    <property type="entry name" value="IMPDH"/>
    <property type="match status" value="1"/>
</dbReference>
<evidence type="ECO:0000256" key="4">
    <source>
        <dbReference type="ARBA" id="ARBA00022857"/>
    </source>
</evidence>
<evidence type="ECO:0000256" key="2">
    <source>
        <dbReference type="ARBA" id="ARBA00015800"/>
    </source>
</evidence>
<feature type="domain" description="IMP dehydrogenase/GMP reductase" evidence="10">
    <location>
        <begin position="290"/>
        <end position="369"/>
    </location>
</feature>
<sequence>MTQIRDSVELDFCDVLFRPKRTTLNSRSEADIIREYKFKYYPKTIKSCGIMAANMATTGTFEMNDVLQKYKAFTCLHKHYKETELRSYMATNYMDDDSEYNSFTFISTGLKDDKEKVFSYLESGTQIDKICIDIANGYIPKLIEFVREVRNKFPSSLIMVGNVVTGDMTQDLILNGADIVKVGIGPGSVCTTRKLTGVGRPQLSAILECADAAHGVGGLICADGGCTCAGDVAKAFGAGADFVMIGGMFAGTDESAGELITKCYKSNEILPSGYDEYDEPIFDEPRYKFEIKQFKQFYGMSSQLAQEKHWGGMAKYRASEGKVVEVPYKGSVENVIQEIQGGLRSTMSYIGAKRLKDIPKCTTFYRVSRQLNEVFGKS</sequence>
<evidence type="ECO:0000256" key="9">
    <source>
        <dbReference type="ARBA" id="ARBA00048616"/>
    </source>
</evidence>
<dbReference type="GO" id="GO:0003920">
    <property type="term" value="F:GMP reductase activity"/>
    <property type="evidence" value="ECO:0007669"/>
    <property type="project" value="UniProtKB-EC"/>
</dbReference>
<proteinExistence type="inferred from homology"/>
<evidence type="ECO:0000256" key="1">
    <source>
        <dbReference type="ARBA" id="ARBA00012678"/>
    </source>
</evidence>
<dbReference type="PIRSF" id="PIRSF000235">
    <property type="entry name" value="GMP_reductase"/>
    <property type="match status" value="1"/>
</dbReference>
<feature type="domain" description="IMP dehydrogenase/GMP reductase" evidence="10">
    <location>
        <begin position="11"/>
        <end position="261"/>
    </location>
</feature>